<evidence type="ECO:0000259" key="1">
    <source>
        <dbReference type="Pfam" id="PF05161"/>
    </source>
</evidence>
<dbReference type="EMBL" id="JWIT01000011">
    <property type="protein sequence ID" value="KJF72179.1"/>
    <property type="molecule type" value="Genomic_DNA"/>
</dbReference>
<evidence type="ECO:0000259" key="2">
    <source>
        <dbReference type="Pfam" id="PF13660"/>
    </source>
</evidence>
<dbReference type="InterPro" id="IPR039760">
    <property type="entry name" value="MOFRL_protein"/>
</dbReference>
<protein>
    <submittedName>
        <fullName evidence="3">Hydroxypyruvate reductase</fullName>
    </submittedName>
</protein>
<dbReference type="InterPro" id="IPR038614">
    <property type="entry name" value="GK_N_sf"/>
</dbReference>
<dbReference type="Gene3D" id="3.40.1480.10">
    <property type="entry name" value="MOFRL domain"/>
    <property type="match status" value="1"/>
</dbReference>
<sequence>MTEWNDRRAKDALNRIFMAAVSSADPAKVLKHHLPAPPKGRCVVVGAGKASAAMAAALDAAWGHVDISGVVVTRYGHAVPAGRIEIIEASHPVPDDMSAEAAKRILAAVEGLTADDMVIALISGGGSALMVAPAEGMTLADKMAVNRALLASGATISEMNAVRKHLSRIKGGRLALAAKPAKVVSLLISDVPGDDPSEIASGPTVADPSDIDSVREIVSRYELDLPENVRKVLEKGEETPKAGDIDEDIRMIAAPSLALQAAADEAVKLGLTPLILGDSLEGESKDVGAVMAGIALSASRKGLPVKGPAVLLSGGETTVTIGKGAAGKGGRNTEFLLSLALTLKGAAGIWAIAGDSDGIDGVEDAAGALVTPDTIARMRDAGVDPRQSLVGHDSYTAFRAVGDLVVTGPTLTNVNDIRAILIG</sequence>
<proteinExistence type="predicted"/>
<dbReference type="SUPFAM" id="SSF82544">
    <property type="entry name" value="GckA/TtuD-like"/>
    <property type="match status" value="1"/>
</dbReference>
<evidence type="ECO:0000313" key="3">
    <source>
        <dbReference type="EMBL" id="KJF72179.1"/>
    </source>
</evidence>
<dbReference type="InterPro" id="IPR007835">
    <property type="entry name" value="MOFRL"/>
</dbReference>
<gene>
    <name evidence="3" type="ORF">RP75_17380</name>
</gene>
<organism evidence="3 4">
    <name type="scientific">Agrobacterium arsenijevicii</name>
    <dbReference type="NCBI Taxonomy" id="1585697"/>
    <lineage>
        <taxon>Bacteria</taxon>
        <taxon>Pseudomonadati</taxon>
        <taxon>Pseudomonadota</taxon>
        <taxon>Alphaproteobacteria</taxon>
        <taxon>Hyphomicrobiales</taxon>
        <taxon>Rhizobiaceae</taxon>
        <taxon>Rhizobium/Agrobacterium group</taxon>
        <taxon>Agrobacterium</taxon>
    </lineage>
</organism>
<keyword evidence="4" id="KW-1185">Reference proteome</keyword>
<dbReference type="Proteomes" id="UP000032564">
    <property type="component" value="Unassembled WGS sequence"/>
</dbReference>
<reference evidence="3 4" key="1">
    <citation type="submission" date="2014-12" db="EMBL/GenBank/DDBJ databases">
        <authorList>
            <person name="Kuzmanovic N."/>
            <person name="Pulawska J."/>
            <person name="Obradovic A."/>
        </authorList>
    </citation>
    <scope>NUCLEOTIDE SEQUENCE [LARGE SCALE GENOMIC DNA]</scope>
    <source>
        <strain evidence="3 4">KFB 330</strain>
    </source>
</reference>
<dbReference type="RefSeq" id="WP_045020824.1">
    <property type="nucleotide sequence ID" value="NZ_CP166105.1"/>
</dbReference>
<dbReference type="Pfam" id="PF13660">
    <property type="entry name" value="DUF4147"/>
    <property type="match status" value="1"/>
</dbReference>
<dbReference type="InterPro" id="IPR025286">
    <property type="entry name" value="MOFRL_assoc_dom"/>
</dbReference>
<dbReference type="Pfam" id="PF05161">
    <property type="entry name" value="MOFRL"/>
    <property type="match status" value="1"/>
</dbReference>
<dbReference type="PANTHER" id="PTHR12227">
    <property type="entry name" value="GLYCERATE KINASE"/>
    <property type="match status" value="1"/>
</dbReference>
<feature type="domain" description="MOFRL" evidence="1">
    <location>
        <begin position="310"/>
        <end position="416"/>
    </location>
</feature>
<feature type="domain" description="MOFRL-associated" evidence="2">
    <location>
        <begin position="13"/>
        <end position="234"/>
    </location>
</feature>
<dbReference type="PANTHER" id="PTHR12227:SF0">
    <property type="entry name" value="GLYCERATE KINASE"/>
    <property type="match status" value="1"/>
</dbReference>
<name>A0ABR5D527_9HYPH</name>
<comment type="caution">
    <text evidence="3">The sequence shown here is derived from an EMBL/GenBank/DDBJ whole genome shotgun (WGS) entry which is preliminary data.</text>
</comment>
<evidence type="ECO:0000313" key="4">
    <source>
        <dbReference type="Proteomes" id="UP000032564"/>
    </source>
</evidence>
<dbReference type="Gene3D" id="3.40.50.10180">
    <property type="entry name" value="Glycerate kinase, MOFRL-like N-terminal domain"/>
    <property type="match status" value="1"/>
</dbReference>
<dbReference type="InterPro" id="IPR037035">
    <property type="entry name" value="GK-like_C_sf"/>
</dbReference>
<accession>A0ABR5D527</accession>